<evidence type="ECO:0000313" key="2">
    <source>
        <dbReference type="Proteomes" id="UP000053328"/>
    </source>
</evidence>
<dbReference type="SUPFAM" id="SSF51735">
    <property type="entry name" value="NAD(P)-binding Rossmann-fold domains"/>
    <property type="match status" value="1"/>
</dbReference>
<name>A0A0D2AZF4_9EURO</name>
<dbReference type="Proteomes" id="UP000053328">
    <property type="component" value="Unassembled WGS sequence"/>
</dbReference>
<evidence type="ECO:0000313" key="1">
    <source>
        <dbReference type="EMBL" id="KIW12058.1"/>
    </source>
</evidence>
<gene>
    <name evidence="1" type="ORF">PV08_09332</name>
</gene>
<dbReference type="HOGENOM" id="CLU_007383_10_4_1"/>
<accession>A0A0D2AZF4</accession>
<dbReference type="InterPro" id="IPR036291">
    <property type="entry name" value="NAD(P)-bd_dom_sf"/>
</dbReference>
<dbReference type="OrthoDB" id="419598at2759"/>
<dbReference type="RefSeq" id="XP_016232274.1">
    <property type="nucleotide sequence ID" value="XM_016383651.1"/>
</dbReference>
<sequence>MKKLAVFPASGKLGSATYQTLSKLLPPQQLVLISRHPEKVPEDLIKAGIETRKADYDAPETLKNVFDGISYLLLVSYPSIQIEHRFRAHQNAMTAALESTPGIEHAFYTSLGFGGDGRPSSAAYVMQAHLRTEAWLREVANREGDGFTFTVIREGIYSETWPMYTSFFDPRAGNNSTAYLPHDGTGPGIAWACIRDLGEATARLIKEYIDNPSDPRYVNKIIILTGPRDWSLKETVEVLGRLGGGGASIEQVSSDEHAHNPKVVEKIGSHGPGNSVARDWTTVFEAVRNGETSVVNGELERLLGRAPESFEETAKRMLAN</sequence>
<organism evidence="1 2">
    <name type="scientific">Exophiala spinifera</name>
    <dbReference type="NCBI Taxonomy" id="91928"/>
    <lineage>
        <taxon>Eukaryota</taxon>
        <taxon>Fungi</taxon>
        <taxon>Dikarya</taxon>
        <taxon>Ascomycota</taxon>
        <taxon>Pezizomycotina</taxon>
        <taxon>Eurotiomycetes</taxon>
        <taxon>Chaetothyriomycetidae</taxon>
        <taxon>Chaetothyriales</taxon>
        <taxon>Herpotrichiellaceae</taxon>
        <taxon>Exophiala</taxon>
    </lineage>
</organism>
<dbReference type="VEuPathDB" id="FungiDB:PV08_09332"/>
<dbReference type="EMBL" id="KN847498">
    <property type="protein sequence ID" value="KIW12058.1"/>
    <property type="molecule type" value="Genomic_DNA"/>
</dbReference>
<dbReference type="GeneID" id="27336415"/>
<dbReference type="Gene3D" id="3.90.25.10">
    <property type="entry name" value="UDP-galactose 4-epimerase, domain 1"/>
    <property type="match status" value="1"/>
</dbReference>
<dbReference type="PANTHER" id="PTHR47129:SF1">
    <property type="entry name" value="NMRA-LIKE DOMAIN-CONTAINING PROTEIN"/>
    <property type="match status" value="1"/>
</dbReference>
<protein>
    <recommendedName>
        <fullName evidence="3">NmrA-like domain-containing protein</fullName>
    </recommendedName>
</protein>
<proteinExistence type="predicted"/>
<dbReference type="PANTHER" id="PTHR47129">
    <property type="entry name" value="QUINONE OXIDOREDUCTASE 2"/>
    <property type="match status" value="1"/>
</dbReference>
<dbReference type="AlphaFoldDB" id="A0A0D2AZF4"/>
<keyword evidence="2" id="KW-1185">Reference proteome</keyword>
<reference evidence="1 2" key="1">
    <citation type="submission" date="2015-01" db="EMBL/GenBank/DDBJ databases">
        <title>The Genome Sequence of Exophiala spinifera CBS89968.</title>
        <authorList>
            <consortium name="The Broad Institute Genomics Platform"/>
            <person name="Cuomo C."/>
            <person name="de Hoog S."/>
            <person name="Gorbushina A."/>
            <person name="Stielow B."/>
            <person name="Teixiera M."/>
            <person name="Abouelleil A."/>
            <person name="Chapman S.B."/>
            <person name="Priest M."/>
            <person name="Young S.K."/>
            <person name="Wortman J."/>
            <person name="Nusbaum C."/>
            <person name="Birren B."/>
        </authorList>
    </citation>
    <scope>NUCLEOTIDE SEQUENCE [LARGE SCALE GENOMIC DNA]</scope>
    <source>
        <strain evidence="1 2">CBS 89968</strain>
    </source>
</reference>
<dbReference type="STRING" id="91928.A0A0D2AZF4"/>
<dbReference type="Gene3D" id="3.40.50.720">
    <property type="entry name" value="NAD(P)-binding Rossmann-like Domain"/>
    <property type="match status" value="1"/>
</dbReference>
<evidence type="ECO:0008006" key="3">
    <source>
        <dbReference type="Google" id="ProtNLM"/>
    </source>
</evidence>
<dbReference type="InterPro" id="IPR052718">
    <property type="entry name" value="NmrA-type_oxidoreductase"/>
</dbReference>